<organism evidence="4 5">
    <name type="scientific">Steinernema glaseri</name>
    <dbReference type="NCBI Taxonomy" id="37863"/>
    <lineage>
        <taxon>Eukaryota</taxon>
        <taxon>Metazoa</taxon>
        <taxon>Ecdysozoa</taxon>
        <taxon>Nematoda</taxon>
        <taxon>Chromadorea</taxon>
        <taxon>Rhabditida</taxon>
        <taxon>Tylenchina</taxon>
        <taxon>Panagrolaimomorpha</taxon>
        <taxon>Strongyloidoidea</taxon>
        <taxon>Steinernematidae</taxon>
        <taxon>Steinernema</taxon>
    </lineage>
</organism>
<dbReference type="WBParaSite" id="L893_g1471.t1">
    <property type="protein sequence ID" value="L893_g1471.t1"/>
    <property type="gene ID" value="L893_g1471"/>
</dbReference>
<sequence length="237" mass="26555">MSFERAVVLSFVLVLIASPLLSEDVRCEEQYGRQLQTSLSALRSVFNKICLKSAISCVACGKELMNGLLKDLGTEGSIGECLREVTLVLRRELKKFAGQCRSLREIDDTSSRIVNRMKRRSSTGNMSAWDLYVKWSDEKERRIREDHQESQRISGILNVVGTVVCILGIIAMVLIGFFWWRIRNCCNCCRRDYVPTNAPMPQEAPVVIHIPADQAPSASEPSHTDRTKAASDASNAM</sequence>
<evidence type="ECO:0000256" key="3">
    <source>
        <dbReference type="SAM" id="SignalP"/>
    </source>
</evidence>
<reference evidence="5" key="1">
    <citation type="submission" date="2016-11" db="UniProtKB">
        <authorList>
            <consortium name="WormBaseParasite"/>
        </authorList>
    </citation>
    <scope>IDENTIFICATION</scope>
</reference>
<evidence type="ECO:0000256" key="1">
    <source>
        <dbReference type="SAM" id="MobiDB-lite"/>
    </source>
</evidence>
<evidence type="ECO:0000313" key="4">
    <source>
        <dbReference type="Proteomes" id="UP000095287"/>
    </source>
</evidence>
<feature type="chain" id="PRO_5009312059" evidence="3">
    <location>
        <begin position="23"/>
        <end position="237"/>
    </location>
</feature>
<keyword evidence="2" id="KW-0472">Membrane</keyword>
<feature type="transmembrane region" description="Helical" evidence="2">
    <location>
        <begin position="156"/>
        <end position="180"/>
    </location>
</feature>
<feature type="signal peptide" evidence="3">
    <location>
        <begin position="1"/>
        <end position="22"/>
    </location>
</feature>
<accession>A0A1I7YBK2</accession>
<keyword evidence="2" id="KW-1133">Transmembrane helix</keyword>
<keyword evidence="4" id="KW-1185">Reference proteome</keyword>
<protein>
    <submittedName>
        <fullName evidence="5">Saposin B-type domain-containing protein</fullName>
    </submittedName>
</protein>
<evidence type="ECO:0000256" key="2">
    <source>
        <dbReference type="SAM" id="Phobius"/>
    </source>
</evidence>
<feature type="region of interest" description="Disordered" evidence="1">
    <location>
        <begin position="214"/>
        <end position="237"/>
    </location>
</feature>
<dbReference type="AlphaFoldDB" id="A0A1I7YBK2"/>
<keyword evidence="3" id="KW-0732">Signal</keyword>
<dbReference type="Proteomes" id="UP000095287">
    <property type="component" value="Unplaced"/>
</dbReference>
<name>A0A1I7YBK2_9BILA</name>
<evidence type="ECO:0000313" key="5">
    <source>
        <dbReference type="WBParaSite" id="L893_g1471.t1"/>
    </source>
</evidence>
<keyword evidence="2" id="KW-0812">Transmembrane</keyword>
<proteinExistence type="predicted"/>